<dbReference type="InterPro" id="IPR012337">
    <property type="entry name" value="RNaseH-like_sf"/>
</dbReference>
<evidence type="ECO:0000256" key="3">
    <source>
        <dbReference type="ARBA" id="ARBA00022801"/>
    </source>
</evidence>
<keyword evidence="5" id="KW-0238">DNA-binding</keyword>
<dbReference type="GO" id="GO:0000724">
    <property type="term" value="P:double-strand break repair via homologous recombination"/>
    <property type="evidence" value="ECO:0007669"/>
    <property type="project" value="TreeGrafter"/>
</dbReference>
<feature type="region of interest" description="Disordered" evidence="9">
    <location>
        <begin position="676"/>
        <end position="722"/>
    </location>
</feature>
<sequence>MVRPSSQGSGKDRRIYQIGAVRLSADRTWVEDAPRFDAWVALPDGEWEDHLRSTSVRARYESGKVPAAQVLQDLRGYSEGADTLVAYNGFAADFEMLENLAKSVDQPPLGGLRLVDALYVAHAVWPFASTHRLGELAETTGVDRTGLRWHDAGDDAALTSRLLCRAAEFVSAWDGPLRDLVLGIGVGSPAWALMTSLLHEPSRPPAADDGAVAGVLAGTLAGSGLFTPLRRGRATPATFSIPEGMLDEAGRTDPYVLAQVGSGRAVERRPAQQRMAEVLADQVAVGRDALCEAPTGTGKSFAILATALDWLAASPSRRVVLATYTKQLQFQLATDITRLMPAVSGLDSITDLVKGRRNRLSMRSLVAAVTDAITSNYGTGRKSERSRFVAKPEYRELLVYLVRRLTSATSAYQAWMARSVDPVDLPAFLAEYIEATAGSMVGLWLGDLSQEYGDYGAHSGSPLARMTDTVAEALANHRLVIANHALLLSNPDVFADDTLLIVDEAHSLEHAATGAASAEVDYRSMENLVADLLHWSRTHRNAPELLREHIADLERMLDTEVIPKAAQAVFDAVGGEPGLRTATLASPFGGLGNSTPARHLMSRFSRLAIMAGQVHQRLIGHLGSPEMRAASWWERERAASLATRVENLGDAAKTIFGDADEILTLERAGALPADVPDVPDVPTILDGDQGGEPDVPLDPLEEHLGETGSDDQPEASGSIPQREVSNRIVYATELELQGLSVSARRYAFTVTSSPIELSRDRQWQSARERFARIFYVSATLRVSGRWDYIRSRLALDADVDAHCLPGPFDLAEQARLLCLTDFPSWAEQTEGAVRTVAHQLAGYAREVIRPDPSPSGIDDAEAFTGGALVLTTATRTASAIAESLLAELPGEASDVPVAVAPVLGNARAAHAFAEFGGFCVATRGMWQGVDFPANRLSLVWINKLPFAPFADPVVAARRAAIARRAADSGHPDPDRVASESYYLPLAAMDLRQAVGRLIRSAGHRGVIVISDRKLEGNTALRRSYRKVFLESLDPGLLTSDPDTGEAAGGNLVTMAAGWERIWRFLADCGKITSERADELCTPAALAEQTLLPATRKILDARITPAAEAAARADGTFGDLLVERCARIATCLHPGDEPMVLRSEQEQVIRAVADSSDVLALLPTGFGKSYTFQLPALAMSGVTIVVSPLVALMADQALELNATVGGAVRALVGPMAESNSRRGKTEVAEQLTGVRDHGIRLIYISPERLANRRFQDLLREAAERGNLRRVAIDEAHTFVQWGDDFRPSFRRAATLLGELRIAHGLRITAVTATANRGVRQGLRSGLFGLPEEPTEGEPLTTITADPLRPELAIYRRVMPSGGLNAVAGLAEAVTAACTDHAIFYCLTVREVDTLYAHLREFIGEGGTKRVRRFHGRMPEAEKAAVLTEFRDAPTRDDEDFVPLLIVATSAFGLGVNRKDIRCVFVVSPPTDLAGLYQQLGRAGRDQAGKPSTAITSPSHGLALGTGKGFRTVAWMASRGLAAPTLRRIGNAVLVAARDQGVLDPDLVVDTVIGDELAAGLLSAHEARKSETIAAYRTAVIRALAVLAAAGAVDDGGDFPATVTLKPIDDPVRCEDDLLAAPLAMVQKLAMTDPGRHRVVELHQQLTSQVVGYADHSGDAAGTWTLLATMHDLGAVDVSQAGNTQTLVSVRTSGGQCALPPDFDTRMNSQRQRLREEVRALRNWYSETTRCVNQGFAEYFGRPGQSLPEGTCNSSACRCSSCWGTAEDPVLRPALLNALNTPRPRPSANRDGAPYHEAVERYVRALLWDNYRGLTAGMLHRVLRGDDVFLSSRSGRLRPLWPRLLYHRLRGVDPGIKTGHVEDALVRLGGAGEVVLTDARVWRLRRHVDRDSARVTRMGVSG</sequence>
<dbReference type="InterPro" id="IPR036397">
    <property type="entry name" value="RNaseH_sf"/>
</dbReference>
<dbReference type="STRING" id="1586287.BBK82_26585"/>
<dbReference type="PROSITE" id="PS51194">
    <property type="entry name" value="HELICASE_CTER"/>
    <property type="match status" value="1"/>
</dbReference>
<dbReference type="PROSITE" id="PS51192">
    <property type="entry name" value="HELICASE_ATP_BIND_1"/>
    <property type="match status" value="1"/>
</dbReference>
<dbReference type="EMBL" id="CP016793">
    <property type="protein sequence ID" value="ANZ39111.1"/>
    <property type="molecule type" value="Genomic_DNA"/>
</dbReference>
<evidence type="ECO:0000313" key="13">
    <source>
        <dbReference type="EMBL" id="ANZ39111.1"/>
    </source>
</evidence>
<dbReference type="PANTHER" id="PTHR13710">
    <property type="entry name" value="DNA HELICASE RECQ FAMILY MEMBER"/>
    <property type="match status" value="1"/>
</dbReference>
<dbReference type="EC" id="5.6.2.4" evidence="8"/>
<dbReference type="GO" id="GO:0043138">
    <property type="term" value="F:3'-5' DNA helicase activity"/>
    <property type="evidence" value="ECO:0007669"/>
    <property type="project" value="UniProtKB-EC"/>
</dbReference>
<dbReference type="GO" id="GO:0005694">
    <property type="term" value="C:chromosome"/>
    <property type="evidence" value="ECO:0007669"/>
    <property type="project" value="TreeGrafter"/>
</dbReference>
<dbReference type="GO" id="GO:0003677">
    <property type="term" value="F:DNA binding"/>
    <property type="evidence" value="ECO:0007669"/>
    <property type="project" value="UniProtKB-KW"/>
</dbReference>
<organism evidence="13 14">
    <name type="scientific">Lentzea guizhouensis</name>
    <dbReference type="NCBI Taxonomy" id="1586287"/>
    <lineage>
        <taxon>Bacteria</taxon>
        <taxon>Bacillati</taxon>
        <taxon>Actinomycetota</taxon>
        <taxon>Actinomycetes</taxon>
        <taxon>Pseudonocardiales</taxon>
        <taxon>Pseudonocardiaceae</taxon>
        <taxon>Lentzea</taxon>
    </lineage>
</organism>
<keyword evidence="14" id="KW-1185">Reference proteome</keyword>
<keyword evidence="4" id="KW-0067">ATP-binding</keyword>
<dbReference type="GO" id="GO:0005737">
    <property type="term" value="C:cytoplasm"/>
    <property type="evidence" value="ECO:0007669"/>
    <property type="project" value="TreeGrafter"/>
</dbReference>
<dbReference type="KEGG" id="led:BBK82_26585"/>
<proteinExistence type="inferred from homology"/>
<evidence type="ECO:0000256" key="5">
    <source>
        <dbReference type="ARBA" id="ARBA00023125"/>
    </source>
</evidence>
<dbReference type="SUPFAM" id="SSF52540">
    <property type="entry name" value="P-loop containing nucleoside triphosphate hydrolases"/>
    <property type="match status" value="3"/>
</dbReference>
<evidence type="ECO:0000259" key="11">
    <source>
        <dbReference type="PROSITE" id="PS51193"/>
    </source>
</evidence>
<evidence type="ECO:0000259" key="12">
    <source>
        <dbReference type="PROSITE" id="PS51194"/>
    </source>
</evidence>
<dbReference type="InterPro" id="IPR014001">
    <property type="entry name" value="Helicase_ATP-bd"/>
</dbReference>
<comment type="catalytic activity">
    <reaction evidence="7">
        <text>Couples ATP hydrolysis with the unwinding of duplex DNA by translocating in the 3'-5' direction.</text>
        <dbReference type="EC" id="5.6.2.4"/>
    </reaction>
</comment>
<dbReference type="Pfam" id="PF00271">
    <property type="entry name" value="Helicase_C"/>
    <property type="match status" value="1"/>
</dbReference>
<feature type="domain" description="Helicase C-terminal" evidence="12">
    <location>
        <begin position="1367"/>
        <end position="1532"/>
    </location>
</feature>
<dbReference type="InterPro" id="IPR013520">
    <property type="entry name" value="Ribonucl_H"/>
</dbReference>
<dbReference type="GO" id="GO:0004527">
    <property type="term" value="F:exonuclease activity"/>
    <property type="evidence" value="ECO:0007669"/>
    <property type="project" value="UniProtKB-ARBA"/>
</dbReference>
<dbReference type="InterPro" id="IPR001650">
    <property type="entry name" value="Helicase_C-like"/>
</dbReference>
<feature type="domain" description="Helicase ATP-binding" evidence="11">
    <location>
        <begin position="258"/>
        <end position="560"/>
    </location>
</feature>
<dbReference type="PROSITE" id="PS51193">
    <property type="entry name" value="HELICASE_ATP_BIND_2"/>
    <property type="match status" value="1"/>
</dbReference>
<dbReference type="Pfam" id="PF13307">
    <property type="entry name" value="Helicase_C_2"/>
    <property type="match status" value="1"/>
</dbReference>
<accession>A0A1B2HN40</accession>
<evidence type="ECO:0000256" key="1">
    <source>
        <dbReference type="ARBA" id="ARBA00005446"/>
    </source>
</evidence>
<evidence type="ECO:0000256" key="2">
    <source>
        <dbReference type="ARBA" id="ARBA00022741"/>
    </source>
</evidence>
<dbReference type="InterPro" id="IPR027417">
    <property type="entry name" value="P-loop_NTPase"/>
</dbReference>
<dbReference type="GO" id="GO:0009378">
    <property type="term" value="F:four-way junction helicase activity"/>
    <property type="evidence" value="ECO:0007669"/>
    <property type="project" value="TreeGrafter"/>
</dbReference>
<keyword evidence="6" id="KW-0413">Isomerase</keyword>
<dbReference type="PANTHER" id="PTHR13710:SF105">
    <property type="entry name" value="ATP-DEPENDENT DNA HELICASE Q1"/>
    <property type="match status" value="1"/>
</dbReference>
<dbReference type="GO" id="GO:0005524">
    <property type="term" value="F:ATP binding"/>
    <property type="evidence" value="ECO:0007669"/>
    <property type="project" value="UniProtKB-KW"/>
</dbReference>
<dbReference type="InterPro" id="IPR006555">
    <property type="entry name" value="ATP-dep_Helicase_C"/>
</dbReference>
<evidence type="ECO:0000256" key="9">
    <source>
        <dbReference type="SAM" id="MobiDB-lite"/>
    </source>
</evidence>
<dbReference type="SMART" id="SM00479">
    <property type="entry name" value="EXOIII"/>
    <property type="match status" value="1"/>
</dbReference>
<dbReference type="SUPFAM" id="SSF53098">
    <property type="entry name" value="Ribonuclease H-like"/>
    <property type="match status" value="1"/>
</dbReference>
<evidence type="ECO:0000256" key="4">
    <source>
        <dbReference type="ARBA" id="ARBA00022840"/>
    </source>
</evidence>
<dbReference type="Proteomes" id="UP000093053">
    <property type="component" value="Chromosome"/>
</dbReference>
<evidence type="ECO:0000256" key="6">
    <source>
        <dbReference type="ARBA" id="ARBA00023235"/>
    </source>
</evidence>
<evidence type="ECO:0000259" key="10">
    <source>
        <dbReference type="PROSITE" id="PS51192"/>
    </source>
</evidence>
<feature type="domain" description="Helicase ATP-binding" evidence="10">
    <location>
        <begin position="1148"/>
        <end position="1331"/>
    </location>
</feature>
<evidence type="ECO:0000256" key="7">
    <source>
        <dbReference type="ARBA" id="ARBA00034617"/>
    </source>
</evidence>
<keyword evidence="2" id="KW-0547">Nucleotide-binding</keyword>
<dbReference type="InterPro" id="IPR011545">
    <property type="entry name" value="DEAD/DEAH_box_helicase_dom"/>
</dbReference>
<protein>
    <recommendedName>
        <fullName evidence="8">DNA 3'-5' helicase</fullName>
        <ecNumber evidence="8">5.6.2.4</ecNumber>
    </recommendedName>
</protein>
<name>A0A1B2HN40_9PSEU</name>
<dbReference type="CDD" id="cd17920">
    <property type="entry name" value="DEXHc_RecQ"/>
    <property type="match status" value="1"/>
</dbReference>
<gene>
    <name evidence="13" type="ORF">BBK82_26585</name>
</gene>
<dbReference type="InterPro" id="IPR014013">
    <property type="entry name" value="Helic_SF1/SF2_ATP-bd_DinG/Rad3"/>
</dbReference>
<dbReference type="Gene3D" id="3.40.50.300">
    <property type="entry name" value="P-loop containing nucleotide triphosphate hydrolases"/>
    <property type="match status" value="4"/>
</dbReference>
<dbReference type="Gene3D" id="3.30.420.10">
    <property type="entry name" value="Ribonuclease H-like superfamily/Ribonuclease H"/>
    <property type="match status" value="1"/>
</dbReference>
<dbReference type="SMART" id="SM00490">
    <property type="entry name" value="HELICc"/>
    <property type="match status" value="1"/>
</dbReference>
<dbReference type="SMART" id="SM00487">
    <property type="entry name" value="DEXDc"/>
    <property type="match status" value="2"/>
</dbReference>
<dbReference type="SMART" id="SM00491">
    <property type="entry name" value="HELICc2"/>
    <property type="match status" value="1"/>
</dbReference>
<evidence type="ECO:0000256" key="8">
    <source>
        <dbReference type="ARBA" id="ARBA00034808"/>
    </source>
</evidence>
<comment type="similarity">
    <text evidence="1">Belongs to the helicase family. RecQ subfamily.</text>
</comment>
<dbReference type="GO" id="GO:0016818">
    <property type="term" value="F:hydrolase activity, acting on acid anhydrides, in phosphorus-containing anhydrides"/>
    <property type="evidence" value="ECO:0007669"/>
    <property type="project" value="InterPro"/>
</dbReference>
<dbReference type="Pfam" id="PF00270">
    <property type="entry name" value="DEAD"/>
    <property type="match status" value="2"/>
</dbReference>
<reference evidence="13 14" key="1">
    <citation type="submission" date="2016-07" db="EMBL/GenBank/DDBJ databases">
        <title>Complete genome sequence of the Lentzea guizhouensis DHS C013.</title>
        <authorList>
            <person name="Cao C."/>
        </authorList>
    </citation>
    <scope>NUCLEOTIDE SEQUENCE [LARGE SCALE GENOMIC DNA]</scope>
    <source>
        <strain evidence="13 14">DHS C013</strain>
    </source>
</reference>
<keyword evidence="3" id="KW-0378">Hydrolase</keyword>
<evidence type="ECO:0000313" key="14">
    <source>
        <dbReference type="Proteomes" id="UP000093053"/>
    </source>
</evidence>